<dbReference type="Proteomes" id="UP000255234">
    <property type="component" value="Unassembled WGS sequence"/>
</dbReference>
<protein>
    <submittedName>
        <fullName evidence="1">Uncharacterized protein</fullName>
    </submittedName>
</protein>
<accession>A0A378NRV1</accession>
<evidence type="ECO:0000313" key="1">
    <source>
        <dbReference type="EMBL" id="STY71114.1"/>
    </source>
</evidence>
<organism evidence="1 2">
    <name type="scientific">Megamonas hypermegale</name>
    <dbReference type="NCBI Taxonomy" id="158847"/>
    <lineage>
        <taxon>Bacteria</taxon>
        <taxon>Bacillati</taxon>
        <taxon>Bacillota</taxon>
        <taxon>Negativicutes</taxon>
        <taxon>Selenomonadales</taxon>
        <taxon>Selenomonadaceae</taxon>
        <taxon>Megamonas</taxon>
    </lineage>
</organism>
<reference evidence="1 2" key="1">
    <citation type="submission" date="2018-06" db="EMBL/GenBank/DDBJ databases">
        <authorList>
            <consortium name="Pathogen Informatics"/>
            <person name="Doyle S."/>
        </authorList>
    </citation>
    <scope>NUCLEOTIDE SEQUENCE [LARGE SCALE GENOMIC DNA]</scope>
    <source>
        <strain evidence="1 2">NCTC10571</strain>
    </source>
</reference>
<proteinExistence type="predicted"/>
<name>A0A378NRV1_9FIRM</name>
<dbReference type="EMBL" id="UGPP01000001">
    <property type="protein sequence ID" value="STY71114.1"/>
    <property type="molecule type" value="Genomic_DNA"/>
</dbReference>
<dbReference type="RefSeq" id="WP_181805634.1">
    <property type="nucleotide sequence ID" value="NZ_UGPP01000001.1"/>
</dbReference>
<gene>
    <name evidence="1" type="ORF">NCTC10571_01266</name>
</gene>
<evidence type="ECO:0000313" key="2">
    <source>
        <dbReference type="Proteomes" id="UP000255234"/>
    </source>
</evidence>
<dbReference type="AlphaFoldDB" id="A0A378NRV1"/>
<sequence>MLNIELKRFKKKVEKEIDEALVLQCNIKIANPNKLVETILNLCKEYHKKEQELELK</sequence>